<feature type="compositionally biased region" description="Low complexity" evidence="1">
    <location>
        <begin position="58"/>
        <end position="82"/>
    </location>
</feature>
<protein>
    <recommendedName>
        <fullName evidence="2">Phospholipid/glycerol acyltransferase domain-containing protein</fullName>
    </recommendedName>
</protein>
<sequence length="432" mass="44268">MAGRPRQKKPARARESAPPSRPALGNDPFQRGAAARPVAPPPAAEPVTIAPPAPAAPAEPATTAPASPAAAPTGSAEGAPAPGAVPAPAPVERAPAPPSAAVAAPPAPPAHAPARPPGPPRPALQPVAPAAAPSSPAAKAEGPGGFPFGELRRVFAQLLPAFRERLAQARHFLEGGAALDPWGMDPELPERAFALLDFLYAAWWRVDARHVERVPSKGGAVIVANHGGALPWDALVLRLALLRDHPAHRELRPLLDEASFRSVVVGKAAARLGAVPASPENAQRLLADGKLVAAFPEGSAGGAKPWSERYRLQTFGRGGFAKVALRAGAPIVPCAVVGSEESTPPFSRAGWLGDLLGLPLLALAPGLPLGPAALLPLPSRWSIRFGDPIPTAGLGADKASDPATVNALAEEARAAVQRMLDEDVAARRSIFL</sequence>
<evidence type="ECO:0000313" key="4">
    <source>
        <dbReference type="Proteomes" id="UP001162734"/>
    </source>
</evidence>
<dbReference type="SUPFAM" id="SSF69593">
    <property type="entry name" value="Glycerol-3-phosphate (1)-acyltransferase"/>
    <property type="match status" value="1"/>
</dbReference>
<dbReference type="Pfam" id="PF01553">
    <property type="entry name" value="Acyltransferase"/>
    <property type="match status" value="1"/>
</dbReference>
<evidence type="ECO:0000313" key="3">
    <source>
        <dbReference type="EMBL" id="BDG07661.1"/>
    </source>
</evidence>
<evidence type="ECO:0000256" key="1">
    <source>
        <dbReference type="SAM" id="MobiDB-lite"/>
    </source>
</evidence>
<dbReference type="RefSeq" id="WP_248344494.1">
    <property type="nucleotide sequence ID" value="NZ_AP025592.1"/>
</dbReference>
<feature type="compositionally biased region" description="Pro residues" evidence="1">
    <location>
        <begin position="105"/>
        <end position="123"/>
    </location>
</feature>
<organism evidence="3 4">
    <name type="scientific">Anaeromyxobacter paludicola</name>
    <dbReference type="NCBI Taxonomy" id="2918171"/>
    <lineage>
        <taxon>Bacteria</taxon>
        <taxon>Pseudomonadati</taxon>
        <taxon>Myxococcota</taxon>
        <taxon>Myxococcia</taxon>
        <taxon>Myxococcales</taxon>
        <taxon>Cystobacterineae</taxon>
        <taxon>Anaeromyxobacteraceae</taxon>
        <taxon>Anaeromyxobacter</taxon>
    </lineage>
</organism>
<dbReference type="SMART" id="SM00563">
    <property type="entry name" value="PlsC"/>
    <property type="match status" value="1"/>
</dbReference>
<feature type="compositionally biased region" description="Pro residues" evidence="1">
    <location>
        <begin position="38"/>
        <end position="57"/>
    </location>
</feature>
<feature type="domain" description="Phospholipid/glycerol acyltransferase" evidence="2">
    <location>
        <begin position="220"/>
        <end position="339"/>
    </location>
</feature>
<keyword evidence="4" id="KW-1185">Reference proteome</keyword>
<feature type="compositionally biased region" description="Low complexity" evidence="1">
    <location>
        <begin position="90"/>
        <end position="104"/>
    </location>
</feature>
<accession>A0ABN6N389</accession>
<feature type="compositionally biased region" description="Low complexity" evidence="1">
    <location>
        <begin position="124"/>
        <end position="141"/>
    </location>
</feature>
<dbReference type="PANTHER" id="PTHR22753">
    <property type="entry name" value="TRANSMEMBRANE PROTEIN 68"/>
    <property type="match status" value="1"/>
</dbReference>
<proteinExistence type="predicted"/>
<evidence type="ECO:0000259" key="2">
    <source>
        <dbReference type="SMART" id="SM00563"/>
    </source>
</evidence>
<feature type="compositionally biased region" description="Basic residues" evidence="1">
    <location>
        <begin position="1"/>
        <end position="11"/>
    </location>
</feature>
<reference evidence="4" key="1">
    <citation type="journal article" date="2022" name="Int. J. Syst. Evol. Microbiol.">
        <title>Anaeromyxobacter oryzae sp. nov., Anaeromyxobacter diazotrophicus sp. nov. and Anaeromyxobacter paludicola sp. nov., isolated from paddy soils.</title>
        <authorList>
            <person name="Itoh H."/>
            <person name="Xu Z."/>
            <person name="Mise K."/>
            <person name="Masuda Y."/>
            <person name="Ushijima N."/>
            <person name="Hayakawa C."/>
            <person name="Shiratori Y."/>
            <person name="Senoo K."/>
        </authorList>
    </citation>
    <scope>NUCLEOTIDE SEQUENCE [LARGE SCALE GENOMIC DNA]</scope>
    <source>
        <strain evidence="4">Red630</strain>
    </source>
</reference>
<feature type="region of interest" description="Disordered" evidence="1">
    <location>
        <begin position="1"/>
        <end position="143"/>
    </location>
</feature>
<name>A0ABN6N389_9BACT</name>
<dbReference type="CDD" id="cd07987">
    <property type="entry name" value="LPLAT_MGAT-like"/>
    <property type="match status" value="1"/>
</dbReference>
<dbReference type="EMBL" id="AP025592">
    <property type="protein sequence ID" value="BDG07661.1"/>
    <property type="molecule type" value="Genomic_DNA"/>
</dbReference>
<dbReference type="Proteomes" id="UP001162734">
    <property type="component" value="Chromosome"/>
</dbReference>
<gene>
    <name evidence="3" type="ORF">AMPC_07740</name>
</gene>
<dbReference type="InterPro" id="IPR002123">
    <property type="entry name" value="Plipid/glycerol_acylTrfase"/>
</dbReference>
<dbReference type="PANTHER" id="PTHR22753:SF14">
    <property type="entry name" value="MONOACYLGLYCEROL_DIACYLGLYCEROL O-ACYLTRANSFERASE"/>
    <property type="match status" value="1"/>
</dbReference>